<sequence length="341" mass="38710">MAKQLKDIIKKAKSDSKLVPNRVSDMLKPGDEKKFASKHLIQKHADRNGNDKGVFDGGDVHYDLNFSDEKRHGRKKGEDEKVYEAVEKENTKCNESAKGTMCEVHGMNDCKKVKPLTEKDEDKPPFEGPYDTDQKAKDKNVAKNAARKAMKQMTKEEAEPDDGDDIVSIIKDTRSKMDATNDPSEKERYKKRHDLLRSLPNRVPETPSSSNKDLTSSYDGAYGLSEVNLDKHYKSWMSSPDAPRDDHSGDYDKVSSLAKRYLNGSGVPEKDHDDVADKLTSKFHGESYEHVNEVLTKKTPTAEWIKDFVDSDNPKFEGKSKKKRTQMALAAYYSKQREKKN</sequence>
<name>A0A6J5QRM1_9CAUD</name>
<reference evidence="2" key="1">
    <citation type="submission" date="2020-05" db="EMBL/GenBank/DDBJ databases">
        <authorList>
            <person name="Chiriac C."/>
            <person name="Salcher M."/>
            <person name="Ghai R."/>
            <person name="Kavagutti S V."/>
        </authorList>
    </citation>
    <scope>NUCLEOTIDE SEQUENCE</scope>
</reference>
<accession>A0A6J5QRM1</accession>
<proteinExistence type="predicted"/>
<evidence type="ECO:0000256" key="1">
    <source>
        <dbReference type="SAM" id="MobiDB-lite"/>
    </source>
</evidence>
<dbReference type="EMBL" id="LR797022">
    <property type="protein sequence ID" value="CAB4182194.1"/>
    <property type="molecule type" value="Genomic_DNA"/>
</dbReference>
<feature type="compositionally biased region" description="Basic and acidic residues" evidence="1">
    <location>
        <begin position="171"/>
        <end position="188"/>
    </location>
</feature>
<feature type="compositionally biased region" description="Basic and acidic residues" evidence="1">
    <location>
        <begin position="132"/>
        <end position="141"/>
    </location>
</feature>
<evidence type="ECO:0000313" key="2">
    <source>
        <dbReference type="EMBL" id="CAB4182194.1"/>
    </source>
</evidence>
<feature type="compositionally biased region" description="Polar residues" evidence="1">
    <location>
        <begin position="206"/>
        <end position="218"/>
    </location>
</feature>
<gene>
    <name evidence="2" type="ORF">UFOVP1071_175</name>
</gene>
<organism evidence="2">
    <name type="scientific">uncultured Caudovirales phage</name>
    <dbReference type="NCBI Taxonomy" id="2100421"/>
    <lineage>
        <taxon>Viruses</taxon>
        <taxon>Duplodnaviria</taxon>
        <taxon>Heunggongvirae</taxon>
        <taxon>Uroviricota</taxon>
        <taxon>Caudoviricetes</taxon>
        <taxon>Peduoviridae</taxon>
        <taxon>Maltschvirus</taxon>
        <taxon>Maltschvirus maltsch</taxon>
    </lineage>
</organism>
<protein>
    <submittedName>
        <fullName evidence="2">Uncharacterized protein</fullName>
    </submittedName>
</protein>
<feature type="region of interest" description="Disordered" evidence="1">
    <location>
        <begin position="114"/>
        <end position="220"/>
    </location>
</feature>
<feature type="compositionally biased region" description="Basic and acidic residues" evidence="1">
    <location>
        <begin position="114"/>
        <end position="125"/>
    </location>
</feature>